<dbReference type="GO" id="GO:0032259">
    <property type="term" value="P:methylation"/>
    <property type="evidence" value="ECO:0007669"/>
    <property type="project" value="UniProtKB-KW"/>
</dbReference>
<dbReference type="CDD" id="cd02440">
    <property type="entry name" value="AdoMet_MTases"/>
    <property type="match status" value="1"/>
</dbReference>
<keyword evidence="1 5" id="KW-0489">Methyltransferase</keyword>
<protein>
    <recommendedName>
        <fullName evidence="5">Release factor glutamine methyltransferase</fullName>
        <shortName evidence="5">RF MTase</shortName>
        <ecNumber evidence="5">2.1.1.297</ecNumber>
    </recommendedName>
    <alternativeName>
        <fullName evidence="5">N5-glutamine methyltransferase PrmC</fullName>
    </alternativeName>
    <alternativeName>
        <fullName evidence="5">Protein-(glutamine-N5) MTase PrmC</fullName>
    </alternativeName>
    <alternativeName>
        <fullName evidence="5">Protein-glutamine N-methyltransferase PrmC</fullName>
    </alternativeName>
</protein>
<dbReference type="InterPro" id="IPR050320">
    <property type="entry name" value="N5-glutamine_MTase"/>
</dbReference>
<accession>A0A939BC76</accession>
<reference evidence="8" key="2">
    <citation type="journal article" date="2021" name="Sci. Rep.">
        <title>The distribution of antibiotic resistance genes in chicken gut microbiota commensals.</title>
        <authorList>
            <person name="Juricova H."/>
            <person name="Matiasovicova J."/>
            <person name="Kubasova T."/>
            <person name="Cejkova D."/>
            <person name="Rychlik I."/>
        </authorList>
    </citation>
    <scope>NUCLEOTIDE SEQUENCE</scope>
    <source>
        <strain evidence="8">An420c</strain>
    </source>
</reference>
<dbReference type="InterPro" id="IPR040758">
    <property type="entry name" value="PrmC_N"/>
</dbReference>
<dbReference type="Proteomes" id="UP000713880">
    <property type="component" value="Unassembled WGS sequence"/>
</dbReference>
<evidence type="ECO:0000256" key="3">
    <source>
        <dbReference type="ARBA" id="ARBA00022691"/>
    </source>
</evidence>
<dbReference type="Pfam" id="PF05175">
    <property type="entry name" value="MTS"/>
    <property type="match status" value="1"/>
</dbReference>
<comment type="similarity">
    <text evidence="5">Belongs to the protein N5-glutamine methyltransferase family. PrmC subfamily.</text>
</comment>
<dbReference type="Pfam" id="PF17827">
    <property type="entry name" value="PrmC_N"/>
    <property type="match status" value="1"/>
</dbReference>
<organism evidence="8 9">
    <name type="scientific">Mordavella massiliensis</name>
    <dbReference type="NCBI Taxonomy" id="1871024"/>
    <lineage>
        <taxon>Bacteria</taxon>
        <taxon>Bacillati</taxon>
        <taxon>Bacillota</taxon>
        <taxon>Clostridia</taxon>
        <taxon>Eubacteriales</taxon>
        <taxon>Clostridiaceae</taxon>
        <taxon>Mordavella</taxon>
    </lineage>
</organism>
<dbReference type="PANTHER" id="PTHR18895:SF74">
    <property type="entry name" value="MTRF1L RELEASE FACTOR GLUTAMINE METHYLTRANSFERASE"/>
    <property type="match status" value="1"/>
</dbReference>
<dbReference type="NCBIfam" id="TIGR03534">
    <property type="entry name" value="RF_mod_PrmC"/>
    <property type="match status" value="1"/>
</dbReference>
<dbReference type="InterPro" id="IPR004556">
    <property type="entry name" value="HemK-like"/>
</dbReference>
<dbReference type="SUPFAM" id="SSF53335">
    <property type="entry name" value="S-adenosyl-L-methionine-dependent methyltransferases"/>
    <property type="match status" value="1"/>
</dbReference>
<feature type="domain" description="Release factor glutamine methyltransferase N-terminal" evidence="7">
    <location>
        <begin position="5"/>
        <end position="75"/>
    </location>
</feature>
<evidence type="ECO:0000259" key="7">
    <source>
        <dbReference type="Pfam" id="PF17827"/>
    </source>
</evidence>
<proteinExistence type="inferred from homology"/>
<evidence type="ECO:0000256" key="1">
    <source>
        <dbReference type="ARBA" id="ARBA00022603"/>
    </source>
</evidence>
<dbReference type="InterPro" id="IPR002052">
    <property type="entry name" value="DNA_methylase_N6_adenine_CS"/>
</dbReference>
<evidence type="ECO:0000259" key="6">
    <source>
        <dbReference type="Pfam" id="PF05175"/>
    </source>
</evidence>
<evidence type="ECO:0000256" key="5">
    <source>
        <dbReference type="HAMAP-Rule" id="MF_02126"/>
    </source>
</evidence>
<evidence type="ECO:0000313" key="8">
    <source>
        <dbReference type="EMBL" id="MBM6827155.1"/>
    </source>
</evidence>
<dbReference type="PANTHER" id="PTHR18895">
    <property type="entry name" value="HEMK METHYLTRANSFERASE"/>
    <property type="match status" value="1"/>
</dbReference>
<comment type="caution">
    <text evidence="8">The sequence shown here is derived from an EMBL/GenBank/DDBJ whole genome shotgun (WGS) entry which is preliminary data.</text>
</comment>
<sequence>MTLQQIYREGKETLERAGIAEAGLDAWYLLEYVTGISRASYYGDPGRVVTEEDLCRYRECIEKRAGHIPLQHITGEQEFMGLSFRVNDQVLIPRQDTETLVEEALKYAMPGMRVLDLCTGSGCILISLLHFCPGLTGVGSDISAEALKMARTNGQRLHVEDRAQWLCGDLFEKVTGAFDLIVSNPPYIRSAEIEELQEEVRLYDPRIALDGAEDGLLFYRRIIEESKSYLKNGGRLLFEIGCDQGRDVAELLENAGYTEVSVKKDLAGLDRVAAGRLQ</sequence>
<keyword evidence="2 5" id="KW-0808">Transferase</keyword>
<feature type="domain" description="Methyltransferase small" evidence="6">
    <location>
        <begin position="105"/>
        <end position="192"/>
    </location>
</feature>
<evidence type="ECO:0000256" key="2">
    <source>
        <dbReference type="ARBA" id="ARBA00022679"/>
    </source>
</evidence>
<feature type="binding site" evidence="5">
    <location>
        <position position="141"/>
    </location>
    <ligand>
        <name>S-adenosyl-L-methionine</name>
        <dbReference type="ChEBI" id="CHEBI:59789"/>
    </ligand>
</feature>
<evidence type="ECO:0000256" key="4">
    <source>
        <dbReference type="ARBA" id="ARBA00048391"/>
    </source>
</evidence>
<comment type="function">
    <text evidence="5">Methylates the class 1 translation termination release factors RF1/PrfA and RF2/PrfB on the glutamine residue of the universally conserved GGQ motif.</text>
</comment>
<feature type="binding site" evidence="5">
    <location>
        <begin position="184"/>
        <end position="187"/>
    </location>
    <ligand>
        <name>substrate</name>
    </ligand>
</feature>
<dbReference type="GO" id="GO:0003676">
    <property type="term" value="F:nucleic acid binding"/>
    <property type="evidence" value="ECO:0007669"/>
    <property type="project" value="InterPro"/>
</dbReference>
<reference evidence="8" key="1">
    <citation type="submission" date="2020-08" db="EMBL/GenBank/DDBJ databases">
        <authorList>
            <person name="Cejkova D."/>
            <person name="Kubasova T."/>
            <person name="Jahodarova E."/>
            <person name="Rychlik I."/>
        </authorList>
    </citation>
    <scope>NUCLEOTIDE SEQUENCE</scope>
    <source>
        <strain evidence="8">An420c</strain>
    </source>
</reference>
<dbReference type="EC" id="2.1.1.297" evidence="5"/>
<name>A0A939BC76_9CLOT</name>
<dbReference type="Gene3D" id="3.40.50.150">
    <property type="entry name" value="Vaccinia Virus protein VP39"/>
    <property type="match status" value="1"/>
</dbReference>
<dbReference type="GO" id="GO:0102559">
    <property type="term" value="F:peptide chain release factor N(5)-glutamine methyltransferase activity"/>
    <property type="evidence" value="ECO:0007669"/>
    <property type="project" value="UniProtKB-EC"/>
</dbReference>
<dbReference type="InterPro" id="IPR007848">
    <property type="entry name" value="Small_mtfrase_dom"/>
</dbReference>
<comment type="catalytic activity">
    <reaction evidence="4 5">
        <text>L-glutaminyl-[peptide chain release factor] + S-adenosyl-L-methionine = N(5)-methyl-L-glutaminyl-[peptide chain release factor] + S-adenosyl-L-homocysteine + H(+)</text>
        <dbReference type="Rhea" id="RHEA:42896"/>
        <dbReference type="Rhea" id="RHEA-COMP:10271"/>
        <dbReference type="Rhea" id="RHEA-COMP:10272"/>
        <dbReference type="ChEBI" id="CHEBI:15378"/>
        <dbReference type="ChEBI" id="CHEBI:30011"/>
        <dbReference type="ChEBI" id="CHEBI:57856"/>
        <dbReference type="ChEBI" id="CHEBI:59789"/>
        <dbReference type="ChEBI" id="CHEBI:61891"/>
        <dbReference type="EC" id="2.1.1.297"/>
    </reaction>
</comment>
<keyword evidence="3 5" id="KW-0949">S-adenosyl-L-methionine</keyword>
<dbReference type="FunFam" id="3.40.50.150:FF:000053">
    <property type="entry name" value="Release factor glutamine methyltransferase"/>
    <property type="match status" value="1"/>
</dbReference>
<dbReference type="InterPro" id="IPR029063">
    <property type="entry name" value="SAM-dependent_MTases_sf"/>
</dbReference>
<dbReference type="EMBL" id="JACJLV010000026">
    <property type="protein sequence ID" value="MBM6827155.1"/>
    <property type="molecule type" value="Genomic_DNA"/>
</dbReference>
<keyword evidence="9" id="KW-1185">Reference proteome</keyword>
<dbReference type="Gene3D" id="1.10.8.10">
    <property type="entry name" value="DNA helicase RuvA subunit, C-terminal domain"/>
    <property type="match status" value="1"/>
</dbReference>
<dbReference type="InterPro" id="IPR019874">
    <property type="entry name" value="RF_methyltr_PrmC"/>
</dbReference>
<dbReference type="NCBIfam" id="TIGR00536">
    <property type="entry name" value="hemK_fam"/>
    <property type="match status" value="1"/>
</dbReference>
<feature type="binding site" evidence="5">
    <location>
        <position position="184"/>
    </location>
    <ligand>
        <name>S-adenosyl-L-methionine</name>
        <dbReference type="ChEBI" id="CHEBI:59789"/>
    </ligand>
</feature>
<gene>
    <name evidence="5 8" type="primary">prmC</name>
    <name evidence="8" type="ORF">H6A13_08635</name>
</gene>
<dbReference type="PROSITE" id="PS00092">
    <property type="entry name" value="N6_MTASE"/>
    <property type="match status" value="1"/>
</dbReference>
<dbReference type="AlphaFoldDB" id="A0A939BC76"/>
<comment type="caution">
    <text evidence="5">Lacks conserved residue(s) required for the propagation of feature annotation.</text>
</comment>
<dbReference type="HAMAP" id="MF_02126">
    <property type="entry name" value="RF_methyltr_PrmC"/>
    <property type="match status" value="1"/>
</dbReference>
<evidence type="ECO:0000313" key="9">
    <source>
        <dbReference type="Proteomes" id="UP000713880"/>
    </source>
</evidence>